<feature type="compositionally biased region" description="Low complexity" evidence="10">
    <location>
        <begin position="71"/>
        <end position="88"/>
    </location>
</feature>
<comment type="similarity">
    <text evidence="8">Belongs to the MTC6 family.</text>
</comment>
<evidence type="ECO:0000256" key="7">
    <source>
        <dbReference type="ARBA" id="ARBA00037703"/>
    </source>
</evidence>
<keyword evidence="6" id="KW-0325">Glycoprotein</keyword>
<evidence type="ECO:0000256" key="6">
    <source>
        <dbReference type="ARBA" id="ARBA00023180"/>
    </source>
</evidence>
<keyword evidence="5 11" id="KW-0472">Membrane</keyword>
<evidence type="ECO:0000256" key="9">
    <source>
        <dbReference type="ARBA" id="ARBA00039865"/>
    </source>
</evidence>
<feature type="region of interest" description="Disordered" evidence="10">
    <location>
        <begin position="106"/>
        <end position="126"/>
    </location>
</feature>
<name>A0A5N6KI49_MONLA</name>
<evidence type="ECO:0000256" key="11">
    <source>
        <dbReference type="SAM" id="Phobius"/>
    </source>
</evidence>
<evidence type="ECO:0000313" key="14">
    <source>
        <dbReference type="Proteomes" id="UP000326757"/>
    </source>
</evidence>
<keyword evidence="2 11" id="KW-0812">Transmembrane</keyword>
<keyword evidence="4 11" id="KW-1133">Transmembrane helix</keyword>
<feature type="transmembrane region" description="Helical" evidence="11">
    <location>
        <begin position="581"/>
        <end position="602"/>
    </location>
</feature>
<evidence type="ECO:0000259" key="12">
    <source>
        <dbReference type="Pfam" id="PF25506"/>
    </source>
</evidence>
<gene>
    <name evidence="13" type="ORF">EYC80_004869</name>
</gene>
<sequence length="695" mass="75864">MSESYKPNSDALPESPYDTAFLAQRDLGLNIPINFVTGSRLDVDLYWDQIRQLWSFCPVAIPASASSIVFSPSTTSTPPSTSASLTSAQQTTDLTARQNVGVSSIITSSSTPDLGSPSAPSPSTRAMTVADSMTTSLESTVPTTSPIPSPPNNPLYRIGPYACTATINLEMLTSVLLDYIQKTQNTIDAHLLIVTLNIHAVKSEANIDGLTPRPLILPNALESLGSIFASNLSAYIYTPNDLMSNRANLNTSWYSVIERHRPVLDYYTTTTQEFGVISTEDGWPTEAYIEFSQGKRMLLQFGSVEPQMNKYNFDGDADTIFSQGYLDGHRGNDISASSDGTVTSGCLFVNTTEQVSQANSSWATAGNIPNFEYPTNATSNITSLLNLTSSLTSCGISPTLNTTLLNNTARTNDLPYKNYTQSSIWSWAPNEPRNFSPSTDNSDSLFRCATLHPTTTHWYATDCSTKLYAACRAPSQPYNWTLTTYTISYSYASQACPTPYTFAAPRTALENAHLTQTIRDLSPARNLDTTTTTVTTDNDPKIWLDFNSLDTKNCWTTGGPNATCPYTGREAIMDDITKKEILVPTVAALIVLILTGFVSHLVTDTRSHPKSLSRIGNFLNTPPIKTSQAISQGKFTPIPTLPHIPLISTPRLYPQVISAPGFPVPAEPFGCKSSPRTSFMYDLSNCSIRRFNSER</sequence>
<dbReference type="OrthoDB" id="5573651at2759"/>
<keyword evidence="3" id="KW-0732">Signal</keyword>
<dbReference type="Pfam" id="PF25506">
    <property type="entry name" value="TIM-barrel_MTC6"/>
    <property type="match status" value="1"/>
</dbReference>
<dbReference type="PANTHER" id="PTHR35518:SF2">
    <property type="entry name" value="MAINTENANCE OF TELOMERE CAPPING PROTEIN 6"/>
    <property type="match status" value="1"/>
</dbReference>
<dbReference type="AlphaFoldDB" id="A0A5N6KI49"/>
<dbReference type="EMBL" id="VIGI01000002">
    <property type="protein sequence ID" value="KAB8303444.1"/>
    <property type="molecule type" value="Genomic_DNA"/>
</dbReference>
<accession>A0A5N6KI49</accession>
<feature type="region of interest" description="Disordered" evidence="10">
    <location>
        <begin position="71"/>
        <end position="93"/>
    </location>
</feature>
<dbReference type="InterPro" id="IPR057530">
    <property type="entry name" value="TIM-barrel_MTC6"/>
</dbReference>
<evidence type="ECO:0000256" key="8">
    <source>
        <dbReference type="ARBA" id="ARBA00038159"/>
    </source>
</evidence>
<reference evidence="13 14" key="1">
    <citation type="submission" date="2019-06" db="EMBL/GenBank/DDBJ databases">
        <title>Genome Sequence of the Brown Rot Fungal Pathogen Monilinia laxa.</title>
        <authorList>
            <person name="De Miccolis Angelini R.M."/>
            <person name="Landi L."/>
            <person name="Abate D."/>
            <person name="Pollastro S."/>
            <person name="Romanazzi G."/>
            <person name="Faretra F."/>
        </authorList>
    </citation>
    <scope>NUCLEOTIDE SEQUENCE [LARGE SCALE GENOMIC DNA]</scope>
    <source>
        <strain evidence="13 14">Mlax316</strain>
    </source>
</reference>
<dbReference type="Proteomes" id="UP000326757">
    <property type="component" value="Unassembled WGS sequence"/>
</dbReference>
<feature type="domain" description="MTC6 partial TIM-barrel" evidence="12">
    <location>
        <begin position="161"/>
        <end position="408"/>
    </location>
</feature>
<evidence type="ECO:0000256" key="10">
    <source>
        <dbReference type="SAM" id="MobiDB-lite"/>
    </source>
</evidence>
<dbReference type="InterPro" id="IPR051008">
    <property type="entry name" value="Telomere_Capping_Maintenance"/>
</dbReference>
<organism evidence="13 14">
    <name type="scientific">Monilinia laxa</name>
    <name type="common">Brown rot fungus</name>
    <name type="synonym">Sclerotinia laxa</name>
    <dbReference type="NCBI Taxonomy" id="61186"/>
    <lineage>
        <taxon>Eukaryota</taxon>
        <taxon>Fungi</taxon>
        <taxon>Dikarya</taxon>
        <taxon>Ascomycota</taxon>
        <taxon>Pezizomycotina</taxon>
        <taxon>Leotiomycetes</taxon>
        <taxon>Helotiales</taxon>
        <taxon>Sclerotiniaceae</taxon>
        <taxon>Monilinia</taxon>
    </lineage>
</organism>
<evidence type="ECO:0000256" key="1">
    <source>
        <dbReference type="ARBA" id="ARBA00004479"/>
    </source>
</evidence>
<evidence type="ECO:0000256" key="5">
    <source>
        <dbReference type="ARBA" id="ARBA00023136"/>
    </source>
</evidence>
<evidence type="ECO:0000256" key="4">
    <source>
        <dbReference type="ARBA" id="ARBA00022989"/>
    </source>
</evidence>
<comment type="subcellular location">
    <subcellularLocation>
        <location evidence="1">Membrane</location>
        <topology evidence="1">Single-pass type I membrane protein</topology>
    </subcellularLocation>
</comment>
<dbReference type="PANTHER" id="PTHR35518">
    <property type="entry name" value="MAINTENANCE OF TELOMOERE CAPPING"/>
    <property type="match status" value="1"/>
</dbReference>
<evidence type="ECO:0000256" key="2">
    <source>
        <dbReference type="ARBA" id="ARBA00022692"/>
    </source>
</evidence>
<evidence type="ECO:0000256" key="3">
    <source>
        <dbReference type="ARBA" id="ARBA00022729"/>
    </source>
</evidence>
<protein>
    <recommendedName>
        <fullName evidence="9">Maintenance of telomere capping protein 6</fullName>
    </recommendedName>
</protein>
<comment type="function">
    <text evidence="7">May be involved in telomere capping.</text>
</comment>
<proteinExistence type="inferred from homology"/>
<comment type="caution">
    <text evidence="13">The sequence shown here is derived from an EMBL/GenBank/DDBJ whole genome shotgun (WGS) entry which is preliminary data.</text>
</comment>
<dbReference type="GO" id="GO:0016020">
    <property type="term" value="C:membrane"/>
    <property type="evidence" value="ECO:0007669"/>
    <property type="project" value="UniProtKB-SubCell"/>
</dbReference>
<evidence type="ECO:0000313" key="13">
    <source>
        <dbReference type="EMBL" id="KAB8303444.1"/>
    </source>
</evidence>
<keyword evidence="14" id="KW-1185">Reference proteome</keyword>